<gene>
    <name evidence="1" type="ORF">LCGC14_0970720</name>
</gene>
<reference evidence="1" key="1">
    <citation type="journal article" date="2015" name="Nature">
        <title>Complex archaea that bridge the gap between prokaryotes and eukaryotes.</title>
        <authorList>
            <person name="Spang A."/>
            <person name="Saw J.H."/>
            <person name="Jorgensen S.L."/>
            <person name="Zaremba-Niedzwiedzka K."/>
            <person name="Martijn J."/>
            <person name="Lind A.E."/>
            <person name="van Eijk R."/>
            <person name="Schleper C."/>
            <person name="Guy L."/>
            <person name="Ettema T.J."/>
        </authorList>
    </citation>
    <scope>NUCLEOTIDE SEQUENCE</scope>
</reference>
<sequence length="86" mass="9775">MQIDTKIIQADLDALVNPVFTDTDGQVIPRHNTMKVVVKVDRQMTSTVGLDETDHSYTIRLNRIKIRDQAQLDEKVAWVKKEIGGI</sequence>
<accession>A0A0F9NBU4</accession>
<evidence type="ECO:0000313" key="1">
    <source>
        <dbReference type="EMBL" id="KKN16955.1"/>
    </source>
</evidence>
<dbReference type="AlphaFoldDB" id="A0A0F9NBU4"/>
<organism evidence="1">
    <name type="scientific">marine sediment metagenome</name>
    <dbReference type="NCBI Taxonomy" id="412755"/>
    <lineage>
        <taxon>unclassified sequences</taxon>
        <taxon>metagenomes</taxon>
        <taxon>ecological metagenomes</taxon>
    </lineage>
</organism>
<proteinExistence type="predicted"/>
<name>A0A0F9NBU4_9ZZZZ</name>
<comment type="caution">
    <text evidence="1">The sequence shown here is derived from an EMBL/GenBank/DDBJ whole genome shotgun (WGS) entry which is preliminary data.</text>
</comment>
<protein>
    <submittedName>
        <fullName evidence="1">Uncharacterized protein</fullName>
    </submittedName>
</protein>
<dbReference type="EMBL" id="LAZR01003568">
    <property type="protein sequence ID" value="KKN16955.1"/>
    <property type="molecule type" value="Genomic_DNA"/>
</dbReference>